<organism evidence="1 2">
    <name type="scientific">Micromonospora ureilytica</name>
    <dbReference type="NCBI Taxonomy" id="709868"/>
    <lineage>
        <taxon>Bacteria</taxon>
        <taxon>Bacillati</taxon>
        <taxon>Actinomycetota</taxon>
        <taxon>Actinomycetes</taxon>
        <taxon>Micromonosporales</taxon>
        <taxon>Micromonosporaceae</taxon>
        <taxon>Micromonospora</taxon>
    </lineage>
</organism>
<dbReference type="Gene3D" id="3.40.50.720">
    <property type="entry name" value="NAD(P)-binding Rossmann-like Domain"/>
    <property type="match status" value="1"/>
</dbReference>
<comment type="caution">
    <text evidence="1">The sequence shown here is derived from an EMBL/GenBank/DDBJ whole genome shotgun (WGS) entry which is preliminary data.</text>
</comment>
<gene>
    <name evidence="1" type="ORF">IW248_003362</name>
</gene>
<evidence type="ECO:0000313" key="2">
    <source>
        <dbReference type="Proteomes" id="UP000614915"/>
    </source>
</evidence>
<evidence type="ECO:0000313" key="1">
    <source>
        <dbReference type="EMBL" id="MBG6067075.1"/>
    </source>
</evidence>
<accession>A0ABS0JJ34</accession>
<proteinExistence type="predicted"/>
<reference evidence="1 2" key="1">
    <citation type="submission" date="2020-11" db="EMBL/GenBank/DDBJ databases">
        <title>Sequencing the genomes of 1000 actinobacteria strains.</title>
        <authorList>
            <person name="Klenk H.-P."/>
        </authorList>
    </citation>
    <scope>NUCLEOTIDE SEQUENCE [LARGE SCALE GENOMIC DNA]</scope>
    <source>
        <strain evidence="1 2">DSM 101692</strain>
    </source>
</reference>
<sequence length="48" mass="4837">MRLLVLGGTGFVGGATVTEAVRRGWSVTGFNRGLHGAVPSGVHAGCAR</sequence>
<dbReference type="InterPro" id="IPR036291">
    <property type="entry name" value="NAD(P)-bd_dom_sf"/>
</dbReference>
<keyword evidence="2" id="KW-1185">Reference proteome</keyword>
<dbReference type="SUPFAM" id="SSF51735">
    <property type="entry name" value="NAD(P)-binding Rossmann-fold domains"/>
    <property type="match status" value="1"/>
</dbReference>
<name>A0ABS0JJ34_9ACTN</name>
<protein>
    <submittedName>
        <fullName evidence="1">Uncharacterized protein YbjT (DUF2867 family)</fullName>
    </submittedName>
</protein>
<dbReference type="Proteomes" id="UP000614915">
    <property type="component" value="Unassembled WGS sequence"/>
</dbReference>
<dbReference type="EMBL" id="JADOTX010000001">
    <property type="protein sequence ID" value="MBG6067075.1"/>
    <property type="molecule type" value="Genomic_DNA"/>
</dbReference>